<evidence type="ECO:0000313" key="2">
    <source>
        <dbReference type="EMBL" id="GGC02202.1"/>
    </source>
</evidence>
<dbReference type="Pfam" id="PF13561">
    <property type="entry name" value="adh_short_C2"/>
    <property type="match status" value="1"/>
</dbReference>
<dbReference type="CDD" id="cd05344">
    <property type="entry name" value="BKR_like_SDR_like"/>
    <property type="match status" value="1"/>
</dbReference>
<comment type="caution">
    <text evidence="2">The sequence shown here is derived from an EMBL/GenBank/DDBJ whole genome shotgun (WGS) entry which is preliminary data.</text>
</comment>
<comment type="similarity">
    <text evidence="1">Belongs to the short-chain dehydrogenases/reductases (SDR) family.</text>
</comment>
<dbReference type="InterPro" id="IPR050259">
    <property type="entry name" value="SDR"/>
</dbReference>
<dbReference type="SUPFAM" id="SSF51735">
    <property type="entry name" value="NAD(P)-binding Rossmann-fold domains"/>
    <property type="match status" value="1"/>
</dbReference>
<gene>
    <name evidence="2" type="ORF">GCM10011352_30500</name>
</gene>
<dbReference type="InterPro" id="IPR002347">
    <property type="entry name" value="SDR_fam"/>
</dbReference>
<dbReference type="EMBL" id="BMIJ01000006">
    <property type="protein sequence ID" value="GGC02202.1"/>
    <property type="molecule type" value="Genomic_DNA"/>
</dbReference>
<evidence type="ECO:0000256" key="1">
    <source>
        <dbReference type="ARBA" id="ARBA00006484"/>
    </source>
</evidence>
<dbReference type="PANTHER" id="PTHR42879:SF6">
    <property type="entry name" value="NADPH-DEPENDENT REDUCTASE BACG"/>
    <property type="match status" value="1"/>
</dbReference>
<protein>
    <submittedName>
        <fullName evidence="2">Dehydrogenase</fullName>
    </submittedName>
</protein>
<reference evidence="3" key="1">
    <citation type="journal article" date="2019" name="Int. J. Syst. Evol. Microbiol.">
        <title>The Global Catalogue of Microorganisms (GCM) 10K type strain sequencing project: providing services to taxonomists for standard genome sequencing and annotation.</title>
        <authorList>
            <consortium name="The Broad Institute Genomics Platform"/>
            <consortium name="The Broad Institute Genome Sequencing Center for Infectious Disease"/>
            <person name="Wu L."/>
            <person name="Ma J."/>
        </authorList>
    </citation>
    <scope>NUCLEOTIDE SEQUENCE [LARGE SCALE GENOMIC DNA]</scope>
    <source>
        <strain evidence="3">CGMCC 1.15341</strain>
    </source>
</reference>
<dbReference type="Gene3D" id="3.40.50.720">
    <property type="entry name" value="NAD(P)-binding Rossmann-like Domain"/>
    <property type="match status" value="1"/>
</dbReference>
<dbReference type="InterPro" id="IPR036291">
    <property type="entry name" value="NAD(P)-bd_dom_sf"/>
</dbReference>
<organism evidence="2 3">
    <name type="scientific">Marinobacterium zhoushanense</name>
    <dbReference type="NCBI Taxonomy" id="1679163"/>
    <lineage>
        <taxon>Bacteria</taxon>
        <taxon>Pseudomonadati</taxon>
        <taxon>Pseudomonadota</taxon>
        <taxon>Gammaproteobacteria</taxon>
        <taxon>Oceanospirillales</taxon>
        <taxon>Oceanospirillaceae</taxon>
        <taxon>Marinobacterium</taxon>
    </lineage>
</organism>
<dbReference type="RefSeq" id="WP_188749859.1">
    <property type="nucleotide sequence ID" value="NZ_BMIJ01000006.1"/>
</dbReference>
<keyword evidence="3" id="KW-1185">Reference proteome</keyword>
<proteinExistence type="inferred from homology"/>
<evidence type="ECO:0000313" key="3">
    <source>
        <dbReference type="Proteomes" id="UP000629025"/>
    </source>
</evidence>
<dbReference type="PANTHER" id="PTHR42879">
    <property type="entry name" value="3-OXOACYL-(ACYL-CARRIER-PROTEIN) REDUCTASE"/>
    <property type="match status" value="1"/>
</dbReference>
<name>A0ABQ1KKQ9_9GAMM</name>
<sequence length="263" mass="27781">MDLNLKDQVVMVAAASKGMGYATALECAREGAIVSMASRDKEAIEAAAEKIRQETGAKVKAYSFDASDAQSIARWAEDTLTELGPVKGLLVNAGGPPTGQFDSFDDADWQSAFELTLLSSVRMIRAVLPSMRASGGGSIVAITSSSVKEPIDILILSNVMRSGVTALVKSLSQQLGSENIRLNTLIPGKIDTDRLRGTNTAQAQKKGISLDEHNAQMAAQLPMRRFGDAEEVGKACAFLLSDAASYITGVSLAVDGGLIKTVW</sequence>
<dbReference type="PRINTS" id="PR00081">
    <property type="entry name" value="GDHRDH"/>
</dbReference>
<dbReference type="Proteomes" id="UP000629025">
    <property type="component" value="Unassembled WGS sequence"/>
</dbReference>
<accession>A0ABQ1KKQ9</accession>